<keyword evidence="7" id="KW-0378">Hydrolase</keyword>
<dbReference type="Pfam" id="PF07725">
    <property type="entry name" value="LRR_3"/>
    <property type="match status" value="1"/>
</dbReference>
<comment type="similarity">
    <text evidence="12">Belongs to the disease resistance TIR-NB-LRR family.</text>
</comment>
<gene>
    <name evidence="14" type="ORF">PVL29_024860</name>
</gene>
<evidence type="ECO:0000256" key="4">
    <source>
        <dbReference type="ARBA" id="ARBA00022490"/>
    </source>
</evidence>
<dbReference type="InterPro" id="IPR044974">
    <property type="entry name" value="Disease_R_plants"/>
</dbReference>
<keyword evidence="5" id="KW-0433">Leucine-rich repeat</keyword>
<dbReference type="Gene3D" id="3.80.10.10">
    <property type="entry name" value="Ribonuclease Inhibitor"/>
    <property type="match status" value="4"/>
</dbReference>
<evidence type="ECO:0000256" key="1">
    <source>
        <dbReference type="ARBA" id="ARBA00004123"/>
    </source>
</evidence>
<dbReference type="InterPro" id="IPR045344">
    <property type="entry name" value="C-JID"/>
</dbReference>
<evidence type="ECO:0000256" key="7">
    <source>
        <dbReference type="ARBA" id="ARBA00022801"/>
    </source>
</evidence>
<dbReference type="Pfam" id="PF01582">
    <property type="entry name" value="TIR"/>
    <property type="match status" value="1"/>
</dbReference>
<dbReference type="Pfam" id="PF23282">
    <property type="entry name" value="WHD_ROQ1"/>
    <property type="match status" value="1"/>
</dbReference>
<dbReference type="GO" id="GO:0005634">
    <property type="term" value="C:nucleus"/>
    <property type="evidence" value="ECO:0007669"/>
    <property type="project" value="UniProtKB-SubCell"/>
</dbReference>
<evidence type="ECO:0000256" key="8">
    <source>
        <dbReference type="ARBA" id="ARBA00022821"/>
    </source>
</evidence>
<keyword evidence="15" id="KW-1185">Reference proteome</keyword>
<keyword evidence="10" id="KW-0539">Nucleus</keyword>
<dbReference type="InterPro" id="IPR058192">
    <property type="entry name" value="WHD_ROQ1-like"/>
</dbReference>
<comment type="catalytic activity">
    <reaction evidence="11">
        <text>NAD(+) + H2O = ADP-D-ribose + nicotinamide + H(+)</text>
        <dbReference type="Rhea" id="RHEA:16301"/>
        <dbReference type="ChEBI" id="CHEBI:15377"/>
        <dbReference type="ChEBI" id="CHEBI:15378"/>
        <dbReference type="ChEBI" id="CHEBI:17154"/>
        <dbReference type="ChEBI" id="CHEBI:57540"/>
        <dbReference type="ChEBI" id="CHEBI:57967"/>
        <dbReference type="EC" id="3.2.2.6"/>
    </reaction>
    <physiologicalReaction direction="left-to-right" evidence="11">
        <dbReference type="Rhea" id="RHEA:16302"/>
    </physiologicalReaction>
</comment>
<keyword evidence="4" id="KW-0963">Cytoplasm</keyword>
<dbReference type="InterPro" id="IPR003591">
    <property type="entry name" value="Leu-rich_rpt_typical-subtyp"/>
</dbReference>
<sequence>MASTSTHRASSTSSNPRSYDVFLSFRGGDTRKNFTDHLYTTLVTRGIHTFRDDEELEKGGDIAADLSRAIEESRIFIIIFSKNYAYSRWCLNELLKIIECMTRKESVVVPIFYHVLPRDVRNQSGSFDDAFTFHEKDADQKKKEMVEKWRIALTKAANISGWHVENQYESEVIGQIVEKILQKLGKLGPTHLYVGKNIVGMDYHLEQLKALINIELNDVRIIGIYGIGGIGKTTIAKAIYNEISCKFEGSSFLADVREKSKDNAGLLRLQNQLLNDTFAGTYKKKNSSIHEATHEIRDNLRWKRVLVILDDVDVQRQLDYLVGECEWFGSGSRIIITTRHKDLIVTDGENKSYEPRQLNDEDAIKLFSSYAFKPNIPRESYKNLCDKAVKYAQGLPLALAVLGSTLSSKRGIHEWEGELRKLEKEPNRVIYNVLRISFDGLSRVEREIFLDIACFFKGKERDFVSRILDDAEGEISTLCERCLMTLLDNRIYMHDLIQKMGWEIVREKCQNELGKQSRLWNLDDVSSVLARNAGTEVIEGLSIDMSAEEEIQFTAETFVKMNRLRLLKVHQDAKYDQIMESDRGLNFPQVSLPEDLKLPFFELRYLHWDEYSLKCLPPNFFPKNLVELNLRWSNIKQLWEGNKLLKKLKFINLNHSQHLMEFPSFSMMPNLEILTLEGCISLESLPMDIDKLQHLQIFSCHGCSKLEHFPEIKYTMKNLKKLDLYGTAIEKLPSSIEHLEGLEYLNLAHCKNLVILPESICNLRFLKFLNVNACSKLHKLMENLESLQCLEEIYLGWLNCELPTLSGLSSLRVLHLNGSYITPRVIHNDKFLSLLEELSLSDCNVMETRVLDHIFRLSSLKELDLSNCSVMVGGIPNDIYHLSSLQALDLSGTNIPYLPTSISHLSKLKFLGLSHCKQLQGSLELPSSVRFLDAHDCFESLSWQIWLWGSLINCFKSEIQDVECRGGWHDIQFGQSGFFGKGISIVICGMPDWIRYQNAGNEIRIELPMNLYEDNDFLGFALCAVYVPLKNTLGDAPVVSYGLGCHLSLCGDQFGFRDYLSFYSVCKCYCGGESSDQVWMTYYPQIAIQEKYRSNKWRQFTALFVGYGTGSFEVIKCGVTLIYEQKRKLFEFVANVSVTCSNCQKNEELQENLCLGGSAINEVSISECLSGIDSLCLQNCKSLESLPIDIYKLKSLTTLSCSGCSKLQNFPEIMEDMRNLRELCLDGTALKELPSSIQHLQGLQYLDLENCKNLVNIPDNICNLRSLKTLIVSGCSKLNKLPENLGSLTHLQLLYAARLDSMSCQLPSLSDLRFLRILNLDRSNLVHGAIRSDISTLYSLEEVDLSYCNLAEGGIPSEICYLSSLQALYLKGNHFSSIPSGISQLLKLKILDLSHCEMLQQIPELPSSLQILDAHGCIRLESLSSPQSPLWSSLFKCFKSEIKELECRMASPSLFLQGFVYRGVNIVIPESSGIPEGTFHEGSHVTLKLPWNWYRDYNFLGFALWSAYSPLDNESKDGDGDEYPCTFKCVLNYHGFLTELPLKSRCTCYNDGGVSDQVWAMYCPKGAIARHRFLGNSSSLSASFQGYIHGRAAKVKKCAVHLLYRQGSSALLEKRALMMLFKRQEKYKIFKCHL</sequence>
<evidence type="ECO:0000256" key="5">
    <source>
        <dbReference type="ARBA" id="ARBA00022614"/>
    </source>
</evidence>
<dbReference type="InterPro" id="IPR042197">
    <property type="entry name" value="Apaf_helical"/>
</dbReference>
<dbReference type="PRINTS" id="PR00364">
    <property type="entry name" value="DISEASERSIST"/>
</dbReference>
<dbReference type="SUPFAM" id="SSF52540">
    <property type="entry name" value="P-loop containing nucleoside triphosphate hydrolases"/>
    <property type="match status" value="1"/>
</dbReference>
<evidence type="ECO:0000256" key="10">
    <source>
        <dbReference type="ARBA" id="ARBA00023242"/>
    </source>
</evidence>
<evidence type="ECO:0000313" key="15">
    <source>
        <dbReference type="Proteomes" id="UP001168098"/>
    </source>
</evidence>
<dbReference type="Gene3D" id="3.40.50.300">
    <property type="entry name" value="P-loop containing nucleotide triphosphate hydrolases"/>
    <property type="match status" value="1"/>
</dbReference>
<dbReference type="SMART" id="SM00369">
    <property type="entry name" value="LRR_TYP"/>
    <property type="match status" value="6"/>
</dbReference>
<dbReference type="GO" id="GO:0043531">
    <property type="term" value="F:ADP binding"/>
    <property type="evidence" value="ECO:0007669"/>
    <property type="project" value="InterPro"/>
</dbReference>
<name>A0AA38YSW3_VITRO</name>
<evidence type="ECO:0000256" key="12">
    <source>
        <dbReference type="ARBA" id="ARBA00061488"/>
    </source>
</evidence>
<evidence type="ECO:0000256" key="3">
    <source>
        <dbReference type="ARBA" id="ARBA00011982"/>
    </source>
</evidence>
<keyword evidence="6" id="KW-0677">Repeat</keyword>
<evidence type="ECO:0000259" key="13">
    <source>
        <dbReference type="PROSITE" id="PS50104"/>
    </source>
</evidence>
<dbReference type="GO" id="GO:0043068">
    <property type="term" value="P:positive regulation of programmed cell death"/>
    <property type="evidence" value="ECO:0007669"/>
    <property type="project" value="UniProtKB-ARBA"/>
</dbReference>
<dbReference type="Gene3D" id="1.10.8.430">
    <property type="entry name" value="Helical domain of apoptotic protease-activating factors"/>
    <property type="match status" value="1"/>
</dbReference>
<organism evidence="14 15">
    <name type="scientific">Vitis rotundifolia</name>
    <name type="common">Muscadine grape</name>
    <dbReference type="NCBI Taxonomy" id="103349"/>
    <lineage>
        <taxon>Eukaryota</taxon>
        <taxon>Viridiplantae</taxon>
        <taxon>Streptophyta</taxon>
        <taxon>Embryophyta</taxon>
        <taxon>Tracheophyta</taxon>
        <taxon>Spermatophyta</taxon>
        <taxon>Magnoliopsida</taxon>
        <taxon>eudicotyledons</taxon>
        <taxon>Gunneridae</taxon>
        <taxon>Pentapetalae</taxon>
        <taxon>rosids</taxon>
        <taxon>Vitales</taxon>
        <taxon>Vitaceae</taxon>
        <taxon>Viteae</taxon>
        <taxon>Vitis</taxon>
    </lineage>
</organism>
<dbReference type="Pfam" id="PF00931">
    <property type="entry name" value="NB-ARC"/>
    <property type="match status" value="1"/>
</dbReference>
<dbReference type="InterPro" id="IPR027417">
    <property type="entry name" value="P-loop_NTPase"/>
</dbReference>
<dbReference type="Gene3D" id="3.40.50.10140">
    <property type="entry name" value="Toll/interleukin-1 receptor homology (TIR) domain"/>
    <property type="match status" value="1"/>
</dbReference>
<dbReference type="FunFam" id="3.40.50.10140:FF:000007">
    <property type="entry name" value="Disease resistance protein (TIR-NBS-LRR class)"/>
    <property type="match status" value="1"/>
</dbReference>
<dbReference type="PANTHER" id="PTHR11017">
    <property type="entry name" value="LEUCINE-RICH REPEAT-CONTAINING PROTEIN"/>
    <property type="match status" value="1"/>
</dbReference>
<dbReference type="GO" id="GO:0050832">
    <property type="term" value="P:defense response to fungus"/>
    <property type="evidence" value="ECO:0007669"/>
    <property type="project" value="UniProtKB-ARBA"/>
</dbReference>
<comment type="subcellular location">
    <subcellularLocation>
        <location evidence="2">Cytoplasm</location>
    </subcellularLocation>
    <subcellularLocation>
        <location evidence="1">Nucleus</location>
    </subcellularLocation>
</comment>
<comment type="caution">
    <text evidence="14">The sequence shown here is derived from an EMBL/GenBank/DDBJ whole genome shotgun (WGS) entry which is preliminary data.</text>
</comment>
<dbReference type="SUPFAM" id="SSF52200">
    <property type="entry name" value="Toll/Interleukin receptor TIR domain"/>
    <property type="match status" value="1"/>
</dbReference>
<evidence type="ECO:0000256" key="9">
    <source>
        <dbReference type="ARBA" id="ARBA00023027"/>
    </source>
</evidence>
<dbReference type="InterPro" id="IPR001611">
    <property type="entry name" value="Leu-rich_rpt"/>
</dbReference>
<evidence type="ECO:0000256" key="2">
    <source>
        <dbReference type="ARBA" id="ARBA00004496"/>
    </source>
</evidence>
<dbReference type="PROSITE" id="PS51450">
    <property type="entry name" value="LRR"/>
    <property type="match status" value="1"/>
</dbReference>
<reference evidence="14 15" key="1">
    <citation type="journal article" date="2023" name="BMC Biotechnol.">
        <title>Vitis rotundifolia cv Carlos genome sequencing.</title>
        <authorList>
            <person name="Huff M."/>
            <person name="Hulse-Kemp A."/>
            <person name="Scheffler B."/>
            <person name="Youngblood R."/>
            <person name="Simpson S."/>
            <person name="Babiker E."/>
            <person name="Staton M."/>
        </authorList>
    </citation>
    <scope>NUCLEOTIDE SEQUENCE [LARGE SCALE GENOMIC DNA]</scope>
    <source>
        <tissue evidence="14">Leaf</tissue>
    </source>
</reference>
<evidence type="ECO:0000256" key="11">
    <source>
        <dbReference type="ARBA" id="ARBA00047304"/>
    </source>
</evidence>
<dbReference type="EMBL" id="JARBHA010000018">
    <property type="protein sequence ID" value="KAJ9676068.1"/>
    <property type="molecule type" value="Genomic_DNA"/>
</dbReference>
<dbReference type="InterPro" id="IPR035897">
    <property type="entry name" value="Toll_tir_struct_dom_sf"/>
</dbReference>
<dbReference type="GO" id="GO:0005737">
    <property type="term" value="C:cytoplasm"/>
    <property type="evidence" value="ECO:0007669"/>
    <property type="project" value="UniProtKB-SubCell"/>
</dbReference>
<accession>A0AA38YSW3</accession>
<dbReference type="InterPro" id="IPR000157">
    <property type="entry name" value="TIR_dom"/>
</dbReference>
<keyword evidence="9" id="KW-0520">NAD</keyword>
<dbReference type="Proteomes" id="UP001168098">
    <property type="component" value="Unassembled WGS sequence"/>
</dbReference>
<dbReference type="InterPro" id="IPR055414">
    <property type="entry name" value="LRR_R13L4/SHOC2-like"/>
</dbReference>
<dbReference type="Pfam" id="PF20160">
    <property type="entry name" value="C-JID"/>
    <property type="match status" value="1"/>
</dbReference>
<dbReference type="SMART" id="SM00255">
    <property type="entry name" value="TIR"/>
    <property type="match status" value="1"/>
</dbReference>
<evidence type="ECO:0000256" key="6">
    <source>
        <dbReference type="ARBA" id="ARBA00022737"/>
    </source>
</evidence>
<dbReference type="InterPro" id="IPR011713">
    <property type="entry name" value="Leu-rich_rpt_3"/>
</dbReference>
<dbReference type="EC" id="3.2.2.6" evidence="3"/>
<dbReference type="PANTHER" id="PTHR11017:SF570">
    <property type="entry name" value="DISEASE RESISTANCE PROTEIN (TIR-NBS CLASS)-RELATED"/>
    <property type="match status" value="1"/>
</dbReference>
<dbReference type="GO" id="GO:0061809">
    <property type="term" value="F:NAD+ nucleosidase activity, cyclic ADP-ribose generating"/>
    <property type="evidence" value="ECO:0007669"/>
    <property type="project" value="UniProtKB-EC"/>
</dbReference>
<dbReference type="InterPro" id="IPR032675">
    <property type="entry name" value="LRR_dom_sf"/>
</dbReference>
<protein>
    <recommendedName>
        <fullName evidence="3">ADP-ribosyl cyclase/cyclic ADP-ribose hydrolase</fullName>
        <ecNumber evidence="3">3.2.2.6</ecNumber>
    </recommendedName>
</protein>
<evidence type="ECO:0000313" key="14">
    <source>
        <dbReference type="EMBL" id="KAJ9676068.1"/>
    </source>
</evidence>
<dbReference type="Pfam" id="PF23598">
    <property type="entry name" value="LRR_14"/>
    <property type="match status" value="4"/>
</dbReference>
<keyword evidence="8" id="KW-0611">Plant defense</keyword>
<dbReference type="InterPro" id="IPR002182">
    <property type="entry name" value="NB-ARC"/>
</dbReference>
<feature type="domain" description="TIR" evidence="13">
    <location>
        <begin position="17"/>
        <end position="184"/>
    </location>
</feature>
<proteinExistence type="inferred from homology"/>
<dbReference type="SUPFAM" id="SSF52058">
    <property type="entry name" value="L domain-like"/>
    <property type="match status" value="2"/>
</dbReference>
<dbReference type="GO" id="GO:0007165">
    <property type="term" value="P:signal transduction"/>
    <property type="evidence" value="ECO:0007669"/>
    <property type="project" value="InterPro"/>
</dbReference>
<dbReference type="PROSITE" id="PS50104">
    <property type="entry name" value="TIR"/>
    <property type="match status" value="1"/>
</dbReference>